<sequence>MAINEGTFEDLRKEIEKLRSEQPTLNSHEIWEHLVKNSDRQKSLEEITVEICLVACFDYPEEETVKFKDTKANLEYLENDDKCLMEFLKNRFTSTKPIQPATKSTQSESEDIQSDSKDTESESENIQSDSRDTQIEPKDIESKTEDIQSESRDIQLSAEYTKSGSRHTALEIDQWISVRGNLALQVLRDINPGRSYNDIDHKLLFRRIQALTSRQPKLSSREIWRRLNEEPDSQNSLEEVVVEAWLIVAFDYPIEKLVQIKAHEHQVRQYEEDRLNKDLSAKDFIRKWYAYLMSNPNLRKRVEDLDTRVLVEIHDLWFHNRDSSSRWIWGELNRKPNDLMPLKEIVVEACLVANGYLLSNTIQLKNQENRWWQETEILRYETKDGTFLAAKLGEGMESMALFDNKLNIKKVVQDIKELRRRQPTLSPRQIWVDLDKPNYWPTPLLEIAVEACLIKFCGVRPEDTTQLESLDYYEVPGKRFLDRVLDYCFGSHKLGDASCACCSSAKIVEKSEIEHYRKNGRVKVDPKTTRAVGLLRIMLDTKYTIRSFLPINTPMALAIMPYQDMNASQRVYALFYAEWDAWMGPSRPIHPPIDYVAGAEKTAIVDSGAYPNCQDELPTWTPESPMSFEVHVQCELISTCWGYRGSIDWLTFAMKRTRDPDTIKMINSVFAGFFGLKMYHLGGGFIEYHNWHNDWFHSFRVSHGIVAFVREKVNSPEVMWAERDEEGKYTAHYEPVLMPIGVSTPVLKARDKVAPPGWDFGTFDHGHWTLDILQ</sequence>
<gene>
    <name evidence="2" type="ORF">BOTNAR_0646g00050</name>
</gene>
<organism evidence="2 3">
    <name type="scientific">Botryotinia narcissicola</name>
    <dbReference type="NCBI Taxonomy" id="278944"/>
    <lineage>
        <taxon>Eukaryota</taxon>
        <taxon>Fungi</taxon>
        <taxon>Dikarya</taxon>
        <taxon>Ascomycota</taxon>
        <taxon>Pezizomycotina</taxon>
        <taxon>Leotiomycetes</taxon>
        <taxon>Helotiales</taxon>
        <taxon>Sclerotiniaceae</taxon>
        <taxon>Botryotinia</taxon>
    </lineage>
</organism>
<feature type="compositionally biased region" description="Polar residues" evidence="1">
    <location>
        <begin position="97"/>
        <end position="107"/>
    </location>
</feature>
<comment type="caution">
    <text evidence="2">The sequence shown here is derived from an EMBL/GenBank/DDBJ whole genome shotgun (WGS) entry which is preliminary data.</text>
</comment>
<dbReference type="AlphaFoldDB" id="A0A4Z1H982"/>
<dbReference type="EMBL" id="PQXJ01000644">
    <property type="protein sequence ID" value="TGO45694.1"/>
    <property type="molecule type" value="Genomic_DNA"/>
</dbReference>
<dbReference type="Proteomes" id="UP000297452">
    <property type="component" value="Unassembled WGS sequence"/>
</dbReference>
<feature type="region of interest" description="Disordered" evidence="1">
    <location>
        <begin position="97"/>
        <end position="153"/>
    </location>
</feature>
<evidence type="ECO:0000313" key="2">
    <source>
        <dbReference type="EMBL" id="TGO45694.1"/>
    </source>
</evidence>
<evidence type="ECO:0000256" key="1">
    <source>
        <dbReference type="SAM" id="MobiDB-lite"/>
    </source>
</evidence>
<dbReference type="OrthoDB" id="3497349at2759"/>
<name>A0A4Z1H982_9HELO</name>
<proteinExistence type="predicted"/>
<accession>A0A4Z1H982</accession>
<evidence type="ECO:0000313" key="3">
    <source>
        <dbReference type="Proteomes" id="UP000297452"/>
    </source>
</evidence>
<feature type="compositionally biased region" description="Basic and acidic residues" evidence="1">
    <location>
        <begin position="129"/>
        <end position="153"/>
    </location>
</feature>
<keyword evidence="3" id="KW-1185">Reference proteome</keyword>
<protein>
    <submittedName>
        <fullName evidence="2">Uncharacterized protein</fullName>
    </submittedName>
</protein>
<reference evidence="2 3" key="1">
    <citation type="submission" date="2017-12" db="EMBL/GenBank/DDBJ databases">
        <title>Comparative genomics of Botrytis spp.</title>
        <authorList>
            <person name="Valero-Jimenez C.A."/>
            <person name="Tapia P."/>
            <person name="Veloso J."/>
            <person name="Silva-Moreno E."/>
            <person name="Staats M."/>
            <person name="Valdes J.H."/>
            <person name="Van Kan J.A.L."/>
        </authorList>
    </citation>
    <scope>NUCLEOTIDE SEQUENCE [LARGE SCALE GENOMIC DNA]</scope>
    <source>
        <strain evidence="2 3">MUCL2120</strain>
    </source>
</reference>